<feature type="coiled-coil region" evidence="1">
    <location>
        <begin position="156"/>
        <end position="183"/>
    </location>
</feature>
<organism evidence="3 4">
    <name type="scientific">Micropruina glycogenica</name>
    <dbReference type="NCBI Taxonomy" id="75385"/>
    <lineage>
        <taxon>Bacteria</taxon>
        <taxon>Bacillati</taxon>
        <taxon>Actinomycetota</taxon>
        <taxon>Actinomycetes</taxon>
        <taxon>Propionibacteriales</taxon>
        <taxon>Nocardioidaceae</taxon>
        <taxon>Micropruina</taxon>
    </lineage>
</organism>
<evidence type="ECO:0000259" key="2">
    <source>
        <dbReference type="PROSITE" id="PS51708"/>
    </source>
</evidence>
<name>A0A2N9JFB2_9ACTN</name>
<dbReference type="Pfam" id="PF05235">
    <property type="entry name" value="CHAD"/>
    <property type="match status" value="1"/>
</dbReference>
<dbReference type="OrthoDB" id="9777271at2"/>
<dbReference type="Proteomes" id="UP000238164">
    <property type="component" value="Chromosome 1"/>
</dbReference>
<dbReference type="SMART" id="SM00880">
    <property type="entry name" value="CHAD"/>
    <property type="match status" value="1"/>
</dbReference>
<dbReference type="Gene3D" id="1.40.20.10">
    <property type="entry name" value="CHAD domain"/>
    <property type="match status" value="1"/>
</dbReference>
<dbReference type="EMBL" id="LT985188">
    <property type="protein sequence ID" value="SPD86094.1"/>
    <property type="molecule type" value="Genomic_DNA"/>
</dbReference>
<dbReference type="KEGG" id="mgg:MPLG2_1058"/>
<dbReference type="PANTHER" id="PTHR39339:SF1">
    <property type="entry name" value="CHAD DOMAIN-CONTAINING PROTEIN"/>
    <property type="match status" value="1"/>
</dbReference>
<dbReference type="PROSITE" id="PS51708">
    <property type="entry name" value="CHAD"/>
    <property type="match status" value="1"/>
</dbReference>
<keyword evidence="1" id="KW-0175">Coiled coil</keyword>
<evidence type="ECO:0000313" key="3">
    <source>
        <dbReference type="EMBL" id="SPD86094.1"/>
    </source>
</evidence>
<gene>
    <name evidence="3" type="ORF">MPLG2_1058</name>
</gene>
<keyword evidence="4" id="KW-1185">Reference proteome</keyword>
<reference evidence="3 4" key="1">
    <citation type="submission" date="2018-02" db="EMBL/GenBank/DDBJ databases">
        <authorList>
            <person name="Cohen D.B."/>
            <person name="Kent A.D."/>
        </authorList>
    </citation>
    <scope>NUCLEOTIDE SEQUENCE [LARGE SCALE GENOMIC DNA]</scope>
    <source>
        <strain evidence="3">1</strain>
    </source>
</reference>
<proteinExistence type="predicted"/>
<dbReference type="InterPro" id="IPR038186">
    <property type="entry name" value="CHAD_dom_sf"/>
</dbReference>
<accession>A0A2N9JFB2</accession>
<feature type="domain" description="CHAD" evidence="2">
    <location>
        <begin position="1"/>
        <end position="283"/>
    </location>
</feature>
<sequence length="283" mass="31263">MSRPSDSVLDYLRTQAGVIADRADDVLVDAPDAVHRSRVATRRARSALRTFAPLFTKGRLRGLRNELAWHADHLGAPRDAEVLKERLLTRVNDLDDAEIAGPVRRRLGDALDATHEHAHRSLVESMGTERYAALRANLADFVADPPLRKDGRRATRDRLVDLLDGAIERVRRLEARAAEIGDDAHRWHEVRKAAKAARYCSEALVPVLGDHGEQLLRAWEAVTEALGEFQDTVVAESYLATAAVRAREAGEPADTYLELVLVELQSRDEALALGREALAAALT</sequence>
<protein>
    <recommendedName>
        <fullName evidence="2">CHAD domain-containing protein</fullName>
    </recommendedName>
</protein>
<dbReference type="PANTHER" id="PTHR39339">
    <property type="entry name" value="SLR1444 PROTEIN"/>
    <property type="match status" value="1"/>
</dbReference>
<dbReference type="AlphaFoldDB" id="A0A2N9JFB2"/>
<evidence type="ECO:0000256" key="1">
    <source>
        <dbReference type="SAM" id="Coils"/>
    </source>
</evidence>
<dbReference type="RefSeq" id="WP_158680883.1">
    <property type="nucleotide sequence ID" value="NZ_BAAAGO010000015.1"/>
</dbReference>
<evidence type="ECO:0000313" key="4">
    <source>
        <dbReference type="Proteomes" id="UP000238164"/>
    </source>
</evidence>
<dbReference type="InterPro" id="IPR007899">
    <property type="entry name" value="CHAD_dom"/>
</dbReference>